<feature type="domain" description="Calcium uniporter protein C-terminal" evidence="11">
    <location>
        <begin position="184"/>
        <end position="341"/>
    </location>
</feature>
<evidence type="ECO:0000256" key="7">
    <source>
        <dbReference type="ARBA" id="ARBA00022989"/>
    </source>
</evidence>
<accession>A0A4Y7JQH9</accession>
<evidence type="ECO:0000256" key="6">
    <source>
        <dbReference type="ARBA" id="ARBA00022837"/>
    </source>
</evidence>
<name>A0A4Y7JQH9_PAPSO</name>
<keyword evidence="4" id="KW-0109">Calcium transport</keyword>
<feature type="transmembrane region" description="Helical" evidence="10">
    <location>
        <begin position="283"/>
        <end position="303"/>
    </location>
</feature>
<proteinExistence type="inferred from homology"/>
<keyword evidence="8" id="KW-0406">Ion transport</keyword>
<dbReference type="GO" id="GO:0051560">
    <property type="term" value="P:mitochondrial calcium ion homeostasis"/>
    <property type="evidence" value="ECO:0007669"/>
    <property type="project" value="InterPro"/>
</dbReference>
<dbReference type="GO" id="GO:0005262">
    <property type="term" value="F:calcium channel activity"/>
    <property type="evidence" value="ECO:0007669"/>
    <property type="project" value="TreeGrafter"/>
</dbReference>
<dbReference type="GO" id="GO:1990246">
    <property type="term" value="C:uniplex complex"/>
    <property type="evidence" value="ECO:0007669"/>
    <property type="project" value="TreeGrafter"/>
</dbReference>
<comment type="subcellular location">
    <subcellularLocation>
        <location evidence="1">Membrane</location>
        <topology evidence="1">Multi-pass membrane protein</topology>
    </subcellularLocation>
</comment>
<dbReference type="PANTHER" id="PTHR13462:SF31">
    <property type="entry name" value="CALCIUM UNIPORTER PROTEIN 1, MITOCHONDRIAL"/>
    <property type="match status" value="1"/>
</dbReference>
<keyword evidence="5 10" id="KW-0812">Transmembrane</keyword>
<sequence length="380" mass="43460">MALQRALTHRRLFHTTTAKKISTLSLRNPFPSSFLEKTLVPPDSSRTTFNREYVSVPDSTDQVFFRKFLQKRTFYQSDVQTLPNGENFMNKLKSMDINRDRVQLGTLNLPIHSLEKKSSPLSWSSRTVVATTLDGIVISVDDAKKLFKLSQLETLKSTLRKIPQDSITYPEFLQICIDSTRINQGSELAKALDESGSVIVLGNIVFLRPEQLTKAIKSIIPLPIWDKNDPRKTEFENMEKEKEIIDAKAEVLVKRELWSGLGLLVLQTAGFMRLTFWELSWDVMEPICFFVTSVYFMAGYAFFLRTSKDPSFEGFFQSRFGAKQKKLMMYYNFDVERYNELKRAYHFSASASTSVSKTSSSSPFIHTDPPASLTCALPQK</sequence>
<dbReference type="Proteomes" id="UP000316621">
    <property type="component" value="Chromosome 5"/>
</dbReference>
<evidence type="ECO:0000256" key="3">
    <source>
        <dbReference type="ARBA" id="ARBA00022448"/>
    </source>
</evidence>
<dbReference type="EMBL" id="CM010719">
    <property type="protein sequence ID" value="RZC62211.1"/>
    <property type="molecule type" value="Genomic_DNA"/>
</dbReference>
<evidence type="ECO:0000256" key="5">
    <source>
        <dbReference type="ARBA" id="ARBA00022692"/>
    </source>
</evidence>
<keyword evidence="3" id="KW-0813">Transport</keyword>
<dbReference type="OMA" id="IRICGEG"/>
<protein>
    <recommendedName>
        <fullName evidence="11">Calcium uniporter protein C-terminal domain-containing protein</fullName>
    </recommendedName>
</protein>
<organism evidence="12 13">
    <name type="scientific">Papaver somniferum</name>
    <name type="common">Opium poppy</name>
    <dbReference type="NCBI Taxonomy" id="3469"/>
    <lineage>
        <taxon>Eukaryota</taxon>
        <taxon>Viridiplantae</taxon>
        <taxon>Streptophyta</taxon>
        <taxon>Embryophyta</taxon>
        <taxon>Tracheophyta</taxon>
        <taxon>Spermatophyta</taxon>
        <taxon>Magnoliopsida</taxon>
        <taxon>Ranunculales</taxon>
        <taxon>Papaveraceae</taxon>
        <taxon>Papaveroideae</taxon>
        <taxon>Papaver</taxon>
    </lineage>
</organism>
<evidence type="ECO:0000313" key="12">
    <source>
        <dbReference type="EMBL" id="RZC62211.1"/>
    </source>
</evidence>
<keyword evidence="6" id="KW-0106">Calcium</keyword>
<evidence type="ECO:0000256" key="8">
    <source>
        <dbReference type="ARBA" id="ARBA00023065"/>
    </source>
</evidence>
<evidence type="ECO:0000259" key="11">
    <source>
        <dbReference type="Pfam" id="PF04678"/>
    </source>
</evidence>
<evidence type="ECO:0000256" key="9">
    <source>
        <dbReference type="ARBA" id="ARBA00023136"/>
    </source>
</evidence>
<dbReference type="GO" id="GO:0036444">
    <property type="term" value="P:calcium import into the mitochondrion"/>
    <property type="evidence" value="ECO:0007669"/>
    <property type="project" value="TreeGrafter"/>
</dbReference>
<dbReference type="InterPro" id="IPR039055">
    <property type="entry name" value="MCU_fam"/>
</dbReference>
<evidence type="ECO:0000256" key="4">
    <source>
        <dbReference type="ARBA" id="ARBA00022568"/>
    </source>
</evidence>
<gene>
    <name evidence="12" type="ORF">C5167_023968</name>
</gene>
<evidence type="ECO:0000256" key="10">
    <source>
        <dbReference type="SAM" id="Phobius"/>
    </source>
</evidence>
<dbReference type="PANTHER" id="PTHR13462">
    <property type="entry name" value="CALCIUM UNIPORTER PROTEIN, MITOCHONDRIAL"/>
    <property type="match status" value="1"/>
</dbReference>
<comment type="similarity">
    <text evidence="2">Belongs to the MCU (TC 1.A.77) family.</text>
</comment>
<dbReference type="AlphaFoldDB" id="A0A4Y7JQH9"/>
<keyword evidence="13" id="KW-1185">Reference proteome</keyword>
<evidence type="ECO:0000256" key="1">
    <source>
        <dbReference type="ARBA" id="ARBA00004141"/>
    </source>
</evidence>
<evidence type="ECO:0000256" key="2">
    <source>
        <dbReference type="ARBA" id="ARBA00005653"/>
    </source>
</evidence>
<dbReference type="STRING" id="3469.A0A4Y7JQH9"/>
<keyword evidence="7 10" id="KW-1133">Transmembrane helix</keyword>
<keyword evidence="9 10" id="KW-0472">Membrane</keyword>
<dbReference type="Pfam" id="PF04678">
    <property type="entry name" value="MCU"/>
    <property type="match status" value="1"/>
</dbReference>
<dbReference type="Gramene" id="RZC62211">
    <property type="protein sequence ID" value="RZC62211"/>
    <property type="gene ID" value="C5167_023968"/>
</dbReference>
<evidence type="ECO:0000313" key="13">
    <source>
        <dbReference type="Proteomes" id="UP000316621"/>
    </source>
</evidence>
<dbReference type="InterPro" id="IPR006769">
    <property type="entry name" value="MCU_C"/>
</dbReference>
<dbReference type="GO" id="GO:0015292">
    <property type="term" value="F:uniporter activity"/>
    <property type="evidence" value="ECO:0007669"/>
    <property type="project" value="TreeGrafter"/>
</dbReference>
<reference evidence="12 13" key="1">
    <citation type="journal article" date="2018" name="Science">
        <title>The opium poppy genome and morphinan production.</title>
        <authorList>
            <person name="Guo L."/>
            <person name="Winzer T."/>
            <person name="Yang X."/>
            <person name="Li Y."/>
            <person name="Ning Z."/>
            <person name="He Z."/>
            <person name="Teodor R."/>
            <person name="Lu Y."/>
            <person name="Bowser T.A."/>
            <person name="Graham I.A."/>
            <person name="Ye K."/>
        </authorList>
    </citation>
    <scope>NUCLEOTIDE SEQUENCE [LARGE SCALE GENOMIC DNA]</scope>
    <source>
        <strain evidence="13">cv. HN1</strain>
        <tissue evidence="12">Leaves</tissue>
    </source>
</reference>